<gene>
    <name evidence="3" type="primary">pho-5</name>
    <name evidence="3" type="ORF">TCON_1530</name>
</gene>
<keyword evidence="4" id="KW-1185">Reference proteome</keyword>
<dbReference type="PANTHER" id="PTHR11567">
    <property type="entry name" value="ACID PHOSPHATASE-RELATED"/>
    <property type="match status" value="1"/>
</dbReference>
<dbReference type="EMBL" id="SBIQ01000108">
    <property type="protein sequence ID" value="KAF7683259.1"/>
    <property type="molecule type" value="Genomic_DNA"/>
</dbReference>
<sequence>MSRWIDAKILGNIPRLKIFKKYCESDYSPVPQKNNLKLSKVIVIHRHGDRTPIEMVGREWEQIKCVRCKLTGDMLDQCTIQACKNGELTAKGYQQMQELGKYIKKEYGKKLKFTLDNIKLRATAVGRTHASLHGVLVGLADILKLNNVDVNRNSGDSLLNPRKCRKLLTPMEPQLNVLSDGIPGDKKEFENISPSRKTDIYLTHICNDVDLNCNNLNCDEKLIEKYIKLSLDTWRSESEMAIRNESILKILFGRFARDLLIYLEDTDKKLYIISAHDGSLANILIGLGTSVVDHPPYASAIFLELWENKKEKFIRVLFNNRVCQTTIDESTNIPLTKFKNYLKVLAIDNSELDNICETM</sequence>
<protein>
    <submittedName>
        <fullName evidence="3">Acid phosphatase 5</fullName>
    </submittedName>
</protein>
<organism evidence="3 4">
    <name type="scientific">Astathelohania contejeani</name>
    <dbReference type="NCBI Taxonomy" id="164912"/>
    <lineage>
        <taxon>Eukaryota</taxon>
        <taxon>Fungi</taxon>
        <taxon>Fungi incertae sedis</taxon>
        <taxon>Microsporidia</taxon>
        <taxon>Astathelohaniidae</taxon>
        <taxon>Astathelohania</taxon>
    </lineage>
</organism>
<name>A0ABQ7HYN5_9MICR</name>
<dbReference type="Gene3D" id="3.40.50.1240">
    <property type="entry name" value="Phosphoglycerate mutase-like"/>
    <property type="match status" value="1"/>
</dbReference>
<dbReference type="InterPro" id="IPR033379">
    <property type="entry name" value="Acid_Pase_AS"/>
</dbReference>
<dbReference type="Pfam" id="PF00328">
    <property type="entry name" value="His_Phos_2"/>
    <property type="match status" value="2"/>
</dbReference>
<dbReference type="Proteomes" id="UP001516464">
    <property type="component" value="Unassembled WGS sequence"/>
</dbReference>
<dbReference type="PANTHER" id="PTHR11567:SF110">
    <property type="entry name" value="2-PHOSPHOXYLOSE PHOSPHATASE 1"/>
    <property type="match status" value="1"/>
</dbReference>
<keyword evidence="2" id="KW-0378">Hydrolase</keyword>
<dbReference type="PROSITE" id="PS00616">
    <property type="entry name" value="HIS_ACID_PHOSPHAT_1"/>
    <property type="match status" value="1"/>
</dbReference>
<comment type="similarity">
    <text evidence="1">Belongs to the histidine acid phosphatase family.</text>
</comment>
<comment type="caution">
    <text evidence="3">The sequence shown here is derived from an EMBL/GenBank/DDBJ whole genome shotgun (WGS) entry which is preliminary data.</text>
</comment>
<accession>A0ABQ7HYN5</accession>
<reference evidence="3 4" key="1">
    <citation type="submission" date="2019-01" db="EMBL/GenBank/DDBJ databases">
        <title>Genomes sequencing and comparative genomics of infectious freshwater microsporidia, Cucumispora dikerogammari and Thelohania contejeani.</title>
        <authorList>
            <person name="Cormier A."/>
            <person name="Giraud I."/>
            <person name="Wattier R."/>
            <person name="Teixeira M."/>
            <person name="Grandjean F."/>
            <person name="Rigaud T."/>
            <person name="Cordaux R."/>
        </authorList>
    </citation>
    <scope>NUCLEOTIDE SEQUENCE [LARGE SCALE GENOMIC DNA]</scope>
    <source>
        <strain evidence="3">T1</strain>
        <tissue evidence="3">Spores</tissue>
    </source>
</reference>
<dbReference type="InterPro" id="IPR050645">
    <property type="entry name" value="Histidine_acid_phosphatase"/>
</dbReference>
<dbReference type="InterPro" id="IPR000560">
    <property type="entry name" value="His_Pase_clade-2"/>
</dbReference>
<evidence type="ECO:0000313" key="4">
    <source>
        <dbReference type="Proteomes" id="UP001516464"/>
    </source>
</evidence>
<dbReference type="InterPro" id="IPR029033">
    <property type="entry name" value="His_PPase_superfam"/>
</dbReference>
<dbReference type="CDD" id="cd07061">
    <property type="entry name" value="HP_HAP_like"/>
    <property type="match status" value="1"/>
</dbReference>
<evidence type="ECO:0000256" key="2">
    <source>
        <dbReference type="ARBA" id="ARBA00022801"/>
    </source>
</evidence>
<evidence type="ECO:0000313" key="3">
    <source>
        <dbReference type="EMBL" id="KAF7683259.1"/>
    </source>
</evidence>
<dbReference type="SUPFAM" id="SSF53254">
    <property type="entry name" value="Phosphoglycerate mutase-like"/>
    <property type="match status" value="1"/>
</dbReference>
<evidence type="ECO:0000256" key="1">
    <source>
        <dbReference type="ARBA" id="ARBA00005375"/>
    </source>
</evidence>
<proteinExistence type="inferred from homology"/>